<evidence type="ECO:0000256" key="5">
    <source>
        <dbReference type="ARBA" id="ARBA00022801"/>
    </source>
</evidence>
<dbReference type="GO" id="GO:0110001">
    <property type="term" value="C:toxin-antitoxin complex"/>
    <property type="evidence" value="ECO:0007669"/>
    <property type="project" value="InterPro"/>
</dbReference>
<protein>
    <recommendedName>
        <fullName evidence="8">DUF86 domain-containing protein</fullName>
    </recommendedName>
</protein>
<accession>A0A9X0WM11</accession>
<proteinExistence type="predicted"/>
<name>A0A9X0WM11_9GAMM</name>
<dbReference type="Proteomes" id="UP001138802">
    <property type="component" value="Unassembled WGS sequence"/>
</dbReference>
<dbReference type="GO" id="GO:0004540">
    <property type="term" value="F:RNA nuclease activity"/>
    <property type="evidence" value="ECO:0007669"/>
    <property type="project" value="InterPro"/>
</dbReference>
<evidence type="ECO:0000256" key="3">
    <source>
        <dbReference type="ARBA" id="ARBA00022722"/>
    </source>
</evidence>
<keyword evidence="5" id="KW-0378">Hydrolase</keyword>
<dbReference type="InterPro" id="IPR008201">
    <property type="entry name" value="HepT-like"/>
</dbReference>
<keyword evidence="2" id="KW-1277">Toxin-antitoxin system</keyword>
<dbReference type="EMBL" id="NRSD01000026">
    <property type="protein sequence ID" value="MBK1646477.1"/>
    <property type="molecule type" value="Genomic_DNA"/>
</dbReference>
<evidence type="ECO:0000256" key="2">
    <source>
        <dbReference type="ARBA" id="ARBA00022649"/>
    </source>
</evidence>
<evidence type="ECO:0000313" key="6">
    <source>
        <dbReference type="EMBL" id="MBK1646477.1"/>
    </source>
</evidence>
<dbReference type="PANTHER" id="PTHR34139:SF1">
    <property type="entry name" value="RNASE MJ1380-RELATED"/>
    <property type="match status" value="1"/>
</dbReference>
<dbReference type="RefSeq" id="WP_200389297.1">
    <property type="nucleotide sequence ID" value="NZ_NRSD01000026.1"/>
</dbReference>
<dbReference type="GO" id="GO:0000166">
    <property type="term" value="F:nucleotide binding"/>
    <property type="evidence" value="ECO:0007669"/>
    <property type="project" value="UniProtKB-KW"/>
</dbReference>
<evidence type="ECO:0000313" key="7">
    <source>
        <dbReference type="Proteomes" id="UP001138802"/>
    </source>
</evidence>
<keyword evidence="4" id="KW-0547">Nucleotide-binding</keyword>
<dbReference type="InterPro" id="IPR051813">
    <property type="entry name" value="HepT_RNase_toxin"/>
</dbReference>
<reference evidence="6 7" key="1">
    <citation type="journal article" date="2020" name="Microorganisms">
        <title>Osmotic Adaptation and Compatible Solute Biosynthesis of Phototrophic Bacteria as Revealed from Genome Analyses.</title>
        <authorList>
            <person name="Imhoff J.F."/>
            <person name="Rahn T."/>
            <person name="Kunzel S."/>
            <person name="Keller A."/>
            <person name="Neulinger S.C."/>
        </authorList>
    </citation>
    <scope>NUCLEOTIDE SEQUENCE [LARGE SCALE GENOMIC DNA]</scope>
    <source>
        <strain evidence="6 7">DSM 21303</strain>
    </source>
</reference>
<dbReference type="AlphaFoldDB" id="A0A9X0WM11"/>
<keyword evidence="7" id="KW-1185">Reference proteome</keyword>
<comment type="caution">
    <text evidence="6">The sequence shown here is derived from an EMBL/GenBank/DDBJ whole genome shotgun (WGS) entry which is preliminary data.</text>
</comment>
<evidence type="ECO:0000256" key="4">
    <source>
        <dbReference type="ARBA" id="ARBA00022741"/>
    </source>
</evidence>
<evidence type="ECO:0008006" key="8">
    <source>
        <dbReference type="Google" id="ProtNLM"/>
    </source>
</evidence>
<dbReference type="Pfam" id="PF01934">
    <property type="entry name" value="HepT-like"/>
    <property type="match status" value="1"/>
</dbReference>
<dbReference type="GO" id="GO:0016787">
    <property type="term" value="F:hydrolase activity"/>
    <property type="evidence" value="ECO:0007669"/>
    <property type="project" value="UniProtKB-KW"/>
</dbReference>
<keyword evidence="3" id="KW-0540">Nuclease</keyword>
<keyword evidence="1" id="KW-0597">Phosphoprotein</keyword>
<organism evidence="6 7">
    <name type="scientific">Thiocapsa imhoffii</name>
    <dbReference type="NCBI Taxonomy" id="382777"/>
    <lineage>
        <taxon>Bacteria</taxon>
        <taxon>Pseudomonadati</taxon>
        <taxon>Pseudomonadota</taxon>
        <taxon>Gammaproteobacteria</taxon>
        <taxon>Chromatiales</taxon>
        <taxon>Chromatiaceae</taxon>
        <taxon>Thiocapsa</taxon>
    </lineage>
</organism>
<sequence length="119" mass="13707">MSRDWPLFLADIIEHGERVERLVRDQDLDSFEQDEVLRQAILFSLLIIGEAVKQLPQSLRDVEPTVNWRAAAGLRDIIVHQYFALDTEILWDAASLHIPRLLAATRRLQHGLEPNADDE</sequence>
<dbReference type="PANTHER" id="PTHR34139">
    <property type="entry name" value="UPF0331 PROTEIN MJ0127"/>
    <property type="match status" value="1"/>
</dbReference>
<evidence type="ECO:0000256" key="1">
    <source>
        <dbReference type="ARBA" id="ARBA00022553"/>
    </source>
</evidence>
<gene>
    <name evidence="6" type="ORF">CKO25_17865</name>
</gene>